<sequence length="108" mass="12453">MPLLTIHGPGKLNNLNFPSLFKLYQEQGYTAGYSHAYMAQHYIDIMAETLRFYDQNRSDISNYQVLAWKGLSETDEYNLKTQAEKSDIENKINALLLNRSKSDCNDVL</sequence>
<dbReference type="AlphaFoldDB" id="A0A1H4HG16"/>
<reference evidence="1 2" key="1">
    <citation type="submission" date="2016-10" db="EMBL/GenBank/DDBJ databases">
        <authorList>
            <person name="de Groot N.N."/>
        </authorList>
    </citation>
    <scope>NUCLEOTIDE SEQUENCE [LARGE SCALE GENOMIC DNA]</scope>
    <source>
        <strain evidence="1 2">DSM 19033</strain>
    </source>
</reference>
<proteinExistence type="predicted"/>
<evidence type="ECO:0000313" key="1">
    <source>
        <dbReference type="EMBL" id="SEB20754.1"/>
    </source>
</evidence>
<name>A0A1H4HG16_9SPHI</name>
<keyword evidence="2" id="KW-1185">Reference proteome</keyword>
<dbReference type="EMBL" id="FNRA01000017">
    <property type="protein sequence ID" value="SEB20754.1"/>
    <property type="molecule type" value="Genomic_DNA"/>
</dbReference>
<evidence type="ECO:0000313" key="2">
    <source>
        <dbReference type="Proteomes" id="UP000198850"/>
    </source>
</evidence>
<protein>
    <submittedName>
        <fullName evidence="1">Uncharacterized protein</fullName>
    </submittedName>
</protein>
<accession>A0A1H4HG16</accession>
<organism evidence="1 2">
    <name type="scientific">Pedobacter hartonius</name>
    <dbReference type="NCBI Taxonomy" id="425514"/>
    <lineage>
        <taxon>Bacteria</taxon>
        <taxon>Pseudomonadati</taxon>
        <taxon>Bacteroidota</taxon>
        <taxon>Sphingobacteriia</taxon>
        <taxon>Sphingobacteriales</taxon>
        <taxon>Sphingobacteriaceae</taxon>
        <taxon>Pedobacter</taxon>
    </lineage>
</organism>
<gene>
    <name evidence="1" type="ORF">SAMN05443550_11742</name>
</gene>
<dbReference type="Proteomes" id="UP000198850">
    <property type="component" value="Unassembled WGS sequence"/>
</dbReference>